<dbReference type="AlphaFoldDB" id="A0A1W0X9I3"/>
<reference evidence="2" key="1">
    <citation type="submission" date="2017-01" db="EMBL/GenBank/DDBJ databases">
        <title>Comparative genomics of anhydrobiosis in the tardigrade Hypsibius dujardini.</title>
        <authorList>
            <person name="Yoshida Y."/>
            <person name="Koutsovoulos G."/>
            <person name="Laetsch D."/>
            <person name="Stevens L."/>
            <person name="Kumar S."/>
            <person name="Horikawa D."/>
            <person name="Ishino K."/>
            <person name="Komine S."/>
            <person name="Tomita M."/>
            <person name="Blaxter M."/>
            <person name="Arakawa K."/>
        </authorList>
    </citation>
    <scope>NUCLEOTIDE SEQUENCE [LARGE SCALE GENOMIC DNA]</scope>
    <source>
        <strain evidence="2">Z151</strain>
    </source>
</reference>
<comment type="caution">
    <text evidence="1">The sequence shown here is derived from an EMBL/GenBank/DDBJ whole genome shotgun (WGS) entry which is preliminary data.</text>
</comment>
<dbReference type="EMBL" id="MTYJ01000008">
    <property type="protein sequence ID" value="OQV24195.1"/>
    <property type="molecule type" value="Genomic_DNA"/>
</dbReference>
<proteinExistence type="predicted"/>
<evidence type="ECO:0000313" key="1">
    <source>
        <dbReference type="EMBL" id="OQV24195.1"/>
    </source>
</evidence>
<dbReference type="Proteomes" id="UP000192578">
    <property type="component" value="Unassembled WGS sequence"/>
</dbReference>
<organism evidence="1 2">
    <name type="scientific">Hypsibius exemplaris</name>
    <name type="common">Freshwater tardigrade</name>
    <dbReference type="NCBI Taxonomy" id="2072580"/>
    <lineage>
        <taxon>Eukaryota</taxon>
        <taxon>Metazoa</taxon>
        <taxon>Ecdysozoa</taxon>
        <taxon>Tardigrada</taxon>
        <taxon>Eutardigrada</taxon>
        <taxon>Parachela</taxon>
        <taxon>Hypsibioidea</taxon>
        <taxon>Hypsibiidae</taxon>
        <taxon>Hypsibius</taxon>
    </lineage>
</organism>
<keyword evidence="2" id="KW-1185">Reference proteome</keyword>
<evidence type="ECO:0000313" key="2">
    <source>
        <dbReference type="Proteomes" id="UP000192578"/>
    </source>
</evidence>
<sequence length="103" mass="11183">MLYIDRSNLSVPVIAVNMEIWAALQQTLEPGRTDTACEKCVSVSTLDGTRKVLAKVVDQSLSVATFVSSAVFQGLFPNAPCTAESFLQPFNVSIHQTNCVQFS</sequence>
<protein>
    <submittedName>
        <fullName evidence="1">Uncharacterized protein</fullName>
    </submittedName>
</protein>
<accession>A0A1W0X9I3</accession>
<name>A0A1W0X9I3_HYPEX</name>
<gene>
    <name evidence="1" type="ORF">BV898_02142</name>
</gene>